<evidence type="ECO:0000256" key="1">
    <source>
        <dbReference type="SAM" id="MobiDB-lite"/>
    </source>
</evidence>
<dbReference type="EMBL" id="PGGS01000373">
    <property type="protein sequence ID" value="PNH04620.1"/>
    <property type="molecule type" value="Genomic_DNA"/>
</dbReference>
<gene>
    <name evidence="2" type="ORF">TSOC_009195</name>
</gene>
<evidence type="ECO:0000313" key="2">
    <source>
        <dbReference type="EMBL" id="PNH04620.1"/>
    </source>
</evidence>
<name>A0A2J7ZWH2_9CHLO</name>
<feature type="compositionally biased region" description="Low complexity" evidence="1">
    <location>
        <begin position="93"/>
        <end position="105"/>
    </location>
</feature>
<feature type="compositionally biased region" description="Basic and acidic residues" evidence="1">
    <location>
        <begin position="265"/>
        <end position="282"/>
    </location>
</feature>
<feature type="compositionally biased region" description="Low complexity" evidence="1">
    <location>
        <begin position="137"/>
        <end position="150"/>
    </location>
</feature>
<feature type="compositionally biased region" description="Low complexity" evidence="1">
    <location>
        <begin position="357"/>
        <end position="367"/>
    </location>
</feature>
<protein>
    <submittedName>
        <fullName evidence="2">Uncharacterized protein</fullName>
    </submittedName>
</protein>
<feature type="compositionally biased region" description="Gly residues" evidence="1">
    <location>
        <begin position="383"/>
        <end position="397"/>
    </location>
</feature>
<dbReference type="OrthoDB" id="551207at2759"/>
<organism evidence="2 3">
    <name type="scientific">Tetrabaena socialis</name>
    <dbReference type="NCBI Taxonomy" id="47790"/>
    <lineage>
        <taxon>Eukaryota</taxon>
        <taxon>Viridiplantae</taxon>
        <taxon>Chlorophyta</taxon>
        <taxon>core chlorophytes</taxon>
        <taxon>Chlorophyceae</taxon>
        <taxon>CS clade</taxon>
        <taxon>Chlamydomonadales</taxon>
        <taxon>Tetrabaenaceae</taxon>
        <taxon>Tetrabaena</taxon>
    </lineage>
</organism>
<accession>A0A2J7ZWH2</accession>
<comment type="caution">
    <text evidence="2">The sequence shown here is derived from an EMBL/GenBank/DDBJ whole genome shotgun (WGS) entry which is preliminary data.</text>
</comment>
<keyword evidence="3" id="KW-1185">Reference proteome</keyword>
<dbReference type="Proteomes" id="UP000236333">
    <property type="component" value="Unassembled WGS sequence"/>
</dbReference>
<feature type="region of interest" description="Disordered" evidence="1">
    <location>
        <begin position="40"/>
        <end position="163"/>
    </location>
</feature>
<feature type="compositionally biased region" description="Gly residues" evidence="1">
    <location>
        <begin position="106"/>
        <end position="136"/>
    </location>
</feature>
<sequence length="714" mass="74672">MPLVANSAGARRVTALSPLATPRMDDSAAALPESNVIKLQLRPLEDPDNFKPSVQRRHPCDVDADEAATGAERDSTGSVVGGANRGTAASTSGQQQPQQQQQRLSGEGGGGGGGPPGLVGTAARGGAGERQGGGRPGLLPRGSKGPALGRQWGGGEGGAGGVSLDSVKQEVQEELVQPLLVTPEVILTVQAQLEASLADWHRHQAPEALKGRLTADDFRRTQEELSSEGMVKLLITLVNFLHEEFIRGDPTYPLQLEARLNAREDLRSSQGRRQDNLFEDRGLLPPRGADAAVPPSTTASRLGSARHTRGGSAATPSRPAPTGPIASLSTQHMTNLQKNDLGYIAYVRRKLDRRTADGAAPGTAPGDEGQQRVGSGSQRRPPGSGGQAGAGGGGGGCSEWQQQPQLAGPGADTQRVSFAVAPHYHPKPDAPTSRAASLSLLGPLNLPGSAASRAAPAGPPPLGSPQPRLPPREPPPASLPGTAASTAIAGLPPRVGAALRHSPSFALASAANTARSIHASLDSADTGALQSERLFALHIEFAGRFKALRQRRSGMFFTLPVLFLSLRLCVCTLFGTLYPLWTRLPAGAAMLESMDAALRSLFDPHGYLAGALSMLQSTPSAIEAMTRHPQRRGNERQHFNDTSSYLQATMMGAKSAGARKLMQSSANQAQARSPLRTQLTSAQKAALFQRGLQLMQQADPVLSQIGEPQAVGRL</sequence>
<feature type="region of interest" description="Disordered" evidence="1">
    <location>
        <begin position="355"/>
        <end position="412"/>
    </location>
</feature>
<feature type="compositionally biased region" description="Pro residues" evidence="1">
    <location>
        <begin position="457"/>
        <end position="478"/>
    </location>
</feature>
<proteinExistence type="predicted"/>
<dbReference type="AlphaFoldDB" id="A0A2J7ZWH2"/>
<feature type="region of interest" description="Disordered" evidence="1">
    <location>
        <begin position="449"/>
        <end position="484"/>
    </location>
</feature>
<feature type="region of interest" description="Disordered" evidence="1">
    <location>
        <begin position="265"/>
        <end position="327"/>
    </location>
</feature>
<reference evidence="2 3" key="1">
    <citation type="journal article" date="2017" name="Mol. Biol. Evol.">
        <title>The 4-celled Tetrabaena socialis nuclear genome reveals the essential components for genetic control of cell number at the origin of multicellularity in the volvocine lineage.</title>
        <authorList>
            <person name="Featherston J."/>
            <person name="Arakaki Y."/>
            <person name="Hanschen E.R."/>
            <person name="Ferris P.J."/>
            <person name="Michod R.E."/>
            <person name="Olson B.J.S.C."/>
            <person name="Nozaki H."/>
            <person name="Durand P.M."/>
        </authorList>
    </citation>
    <scope>NUCLEOTIDE SEQUENCE [LARGE SCALE GENOMIC DNA]</scope>
    <source>
        <strain evidence="2 3">NIES-571</strain>
    </source>
</reference>
<feature type="compositionally biased region" description="Gly residues" evidence="1">
    <location>
        <begin position="151"/>
        <end position="161"/>
    </location>
</feature>
<evidence type="ECO:0000313" key="3">
    <source>
        <dbReference type="Proteomes" id="UP000236333"/>
    </source>
</evidence>